<evidence type="ECO:0000313" key="4">
    <source>
        <dbReference type="Proteomes" id="UP001549321"/>
    </source>
</evidence>
<accession>A0ABV2QVL1</accession>
<gene>
    <name evidence="3" type="ORF">ABIE08_000979</name>
</gene>
<proteinExistence type="predicted"/>
<dbReference type="PROSITE" id="PS51257">
    <property type="entry name" value="PROKAR_LIPOPROTEIN"/>
    <property type="match status" value="1"/>
</dbReference>
<feature type="region of interest" description="Disordered" evidence="1">
    <location>
        <begin position="62"/>
        <end position="91"/>
    </location>
</feature>
<sequence length="91" mass="10100">MISVTARSSLAITSIVLVGLAAAAPAWGACGHRRVHRAQFPPCSNQQVWDTQYQRCLSFSAKGPPDQKPWQLGPRWDPGNRDYDSAMSMWN</sequence>
<keyword evidence="2" id="KW-0732">Signal</keyword>
<dbReference type="EMBL" id="JBEPSM010000001">
    <property type="protein sequence ID" value="MET4633066.1"/>
    <property type="molecule type" value="Genomic_DNA"/>
</dbReference>
<protein>
    <submittedName>
        <fullName evidence="3">Uncharacterized protein</fullName>
    </submittedName>
</protein>
<dbReference type="Proteomes" id="UP001549321">
    <property type="component" value="Unassembled WGS sequence"/>
</dbReference>
<reference evidence="3 4" key="1">
    <citation type="submission" date="2024-06" db="EMBL/GenBank/DDBJ databases">
        <title>Sorghum-associated microbial communities from plants grown in Nebraska, USA.</title>
        <authorList>
            <person name="Schachtman D."/>
        </authorList>
    </citation>
    <scope>NUCLEOTIDE SEQUENCE [LARGE SCALE GENOMIC DNA]</scope>
    <source>
        <strain evidence="3 4">3207</strain>
    </source>
</reference>
<feature type="signal peptide" evidence="2">
    <location>
        <begin position="1"/>
        <end position="23"/>
    </location>
</feature>
<name>A0ABV2QVL1_9HYPH</name>
<comment type="caution">
    <text evidence="3">The sequence shown here is derived from an EMBL/GenBank/DDBJ whole genome shotgun (WGS) entry which is preliminary data.</text>
</comment>
<evidence type="ECO:0000256" key="1">
    <source>
        <dbReference type="SAM" id="MobiDB-lite"/>
    </source>
</evidence>
<keyword evidence="4" id="KW-1185">Reference proteome</keyword>
<evidence type="ECO:0000256" key="2">
    <source>
        <dbReference type="SAM" id="SignalP"/>
    </source>
</evidence>
<organism evidence="3 4">
    <name type="scientific">Kaistia defluvii</name>
    <dbReference type="NCBI Taxonomy" id="410841"/>
    <lineage>
        <taxon>Bacteria</taxon>
        <taxon>Pseudomonadati</taxon>
        <taxon>Pseudomonadota</taxon>
        <taxon>Alphaproteobacteria</taxon>
        <taxon>Hyphomicrobiales</taxon>
        <taxon>Kaistiaceae</taxon>
        <taxon>Kaistia</taxon>
    </lineage>
</organism>
<feature type="chain" id="PRO_5047222604" evidence="2">
    <location>
        <begin position="24"/>
        <end position="91"/>
    </location>
</feature>
<evidence type="ECO:0000313" key="3">
    <source>
        <dbReference type="EMBL" id="MET4633066.1"/>
    </source>
</evidence>